<protein>
    <submittedName>
        <fullName evidence="2">Uncharacterized protein</fullName>
    </submittedName>
</protein>
<dbReference type="EMBL" id="DXBE01000031">
    <property type="protein sequence ID" value="HIZ69082.1"/>
    <property type="molecule type" value="Genomic_DNA"/>
</dbReference>
<dbReference type="Proteomes" id="UP000824055">
    <property type="component" value="Unassembled WGS sequence"/>
</dbReference>
<comment type="caution">
    <text evidence="2">The sequence shown here is derived from an EMBL/GenBank/DDBJ whole genome shotgun (WGS) entry which is preliminary data.</text>
</comment>
<evidence type="ECO:0000313" key="3">
    <source>
        <dbReference type="Proteomes" id="UP000824055"/>
    </source>
</evidence>
<evidence type="ECO:0000256" key="1">
    <source>
        <dbReference type="SAM" id="MobiDB-lite"/>
    </source>
</evidence>
<sequence length="292" mass="32202">MAMKLNDGTPMQTHITGGEENDPNITEGQKKFIFSSTGNIMVATTEKTSDNLDSNVRDVFNEVSVFFAAMTKAISTTKRPNSDDNYTLYDYAALEKVIDGSGCFIHCTQEDIDYKSTSFGVEFSRELITSLLGLPVAGGTLSFAQAMISSIGQEALKLSSEKDTSDSRVGNIVFVCEYLFGMPIISATVVYIDSKSESKTINAGPCVKTSSTSVEMNLHKDVYMFVTPSFINKYASDLDSIIDSKEYNRFVVYLKSLLTTDIIFDGLFISNNDEKVGGWQINRGNGILHQWQ</sequence>
<reference evidence="2" key="1">
    <citation type="journal article" date="2021" name="PeerJ">
        <title>Extensive microbial diversity within the chicken gut microbiome revealed by metagenomics and culture.</title>
        <authorList>
            <person name="Gilroy R."/>
            <person name="Ravi A."/>
            <person name="Getino M."/>
            <person name="Pursley I."/>
            <person name="Horton D.L."/>
            <person name="Alikhan N.F."/>
            <person name="Baker D."/>
            <person name="Gharbi K."/>
            <person name="Hall N."/>
            <person name="Watson M."/>
            <person name="Adriaenssens E.M."/>
            <person name="Foster-Nyarko E."/>
            <person name="Jarju S."/>
            <person name="Secka A."/>
            <person name="Antonio M."/>
            <person name="Oren A."/>
            <person name="Chaudhuri R.R."/>
            <person name="La Ragione R."/>
            <person name="Hildebrand F."/>
            <person name="Pallen M.J."/>
        </authorList>
    </citation>
    <scope>NUCLEOTIDE SEQUENCE</scope>
    <source>
        <strain evidence="2">ChiHecec3B27-8219</strain>
    </source>
</reference>
<accession>A0A9D2JWF3</accession>
<organism evidence="2 3">
    <name type="scientific">Candidatus Prevotella avicola</name>
    <dbReference type="NCBI Taxonomy" id="2838738"/>
    <lineage>
        <taxon>Bacteria</taxon>
        <taxon>Pseudomonadati</taxon>
        <taxon>Bacteroidota</taxon>
        <taxon>Bacteroidia</taxon>
        <taxon>Bacteroidales</taxon>
        <taxon>Prevotellaceae</taxon>
        <taxon>Prevotella</taxon>
    </lineage>
</organism>
<evidence type="ECO:0000313" key="2">
    <source>
        <dbReference type="EMBL" id="HIZ69082.1"/>
    </source>
</evidence>
<proteinExistence type="predicted"/>
<feature type="region of interest" description="Disordered" evidence="1">
    <location>
        <begin position="1"/>
        <end position="26"/>
    </location>
</feature>
<dbReference type="AlphaFoldDB" id="A0A9D2JWF3"/>
<reference evidence="2" key="2">
    <citation type="submission" date="2021-04" db="EMBL/GenBank/DDBJ databases">
        <authorList>
            <person name="Gilroy R."/>
        </authorList>
    </citation>
    <scope>NUCLEOTIDE SEQUENCE</scope>
    <source>
        <strain evidence="2">ChiHecec3B27-8219</strain>
    </source>
</reference>
<gene>
    <name evidence="2" type="ORF">H9966_04230</name>
</gene>
<name>A0A9D2JWF3_9BACT</name>